<keyword evidence="2" id="KW-1185">Reference proteome</keyword>
<evidence type="ECO:0000313" key="2">
    <source>
        <dbReference type="Proteomes" id="UP000306324"/>
    </source>
</evidence>
<evidence type="ECO:0000313" key="1">
    <source>
        <dbReference type="EMBL" id="TMQ77445.1"/>
    </source>
</evidence>
<name>A0A5S4EQ14_9PROT</name>
<dbReference type="Proteomes" id="UP000306324">
    <property type="component" value="Unassembled WGS sequence"/>
</dbReference>
<dbReference type="RefSeq" id="WP_138677819.1">
    <property type="nucleotide sequence ID" value="NZ_SWAD01000025.1"/>
</dbReference>
<dbReference type="OrthoDB" id="9004810at2"/>
<dbReference type="EMBL" id="SWAD01000025">
    <property type="protein sequence ID" value="TMQ77445.1"/>
    <property type="molecule type" value="Genomic_DNA"/>
</dbReference>
<protein>
    <submittedName>
        <fullName evidence="1">Beta-galactosidase</fullName>
    </submittedName>
</protein>
<comment type="caution">
    <text evidence="1">The sequence shown here is derived from an EMBL/GenBank/DDBJ whole genome shotgun (WGS) entry which is preliminary data.</text>
</comment>
<sequence>MSQVVDPDLLVPRTCTTRNEQSGERKSQPLEDFRAVPAYVLLGDPGAGKTKSLKREAAATGGHYLPARTFATLEPGPQLAGKTLFIDGLDEMRAAGGDGRTPLYQVRQHLDRLGRRAFRLSCREADWYGDSDRAALLEVAPGGLLAVLHLDPLSDADIAWLLACKFGRTDPADFVHQAERHGLAELLRNPQTLTLLARTVGESWPDGRRKTYELACRQLVREPNAERRAATRASARTDDALLDAAGFLCAVQLLAGIAGFALDDDAVDDQHSLWRELAASCDTPLLDALASGLFQRDDREQQRIPVHRSIAEYLGARHLAALIDRQGLPLGRVVALMAGEDGGIVSDLRGVAAWLSVHCRGARAELVERDPLGVVLYGDVRDFPIDDKRRVLAALEAEAKRYPRFRFQDWTAVPFGALATPDMVPTFLELLADPARSEADIALLDCALDALHYGPRLAEIAAPEELLRFDALLEALARDASYPSHIRHSALKILLRDLPRHAARLVAIARSVQAGIVEDNDDELLGCLLTELFPEFIRPAELFDFLHQEKRDRLIGVYRMFWGHHLPKTAQAETLPELLDQLAQRSPALRKSLDDLQVERMAGGLLARALEAHGDTIDDTRLYDWLGAGLDEHDSPRIDDQHQKRVAAWLAARPERYKVTLLVGAARCIGKENVWFCLSNCASRLYGAEPPADIVPWYLDRAAAATHGEFQHFYFEQAAWRLIGQGGQGFLTLDALDYLAPWIAAHPEFEAYLRGFVSCDIDDWRRKDAARKRERDKDREQRQEGWRRHFHEHLDAIRAGSAHPGILHELAQVHLRRFLDIEGETPHERLADFLGGDEELIAAAYAGFRRSLDRDDLPSVTEIIDLETKGRMHLIRQPCLAGMEELYGSDPDAAMQLGEEVLRKLLAFRLTWVAEKDSDWFTALVKARPVLVAEALVAYALPLLRKGREHLYGIWQLAYDDDFAAVARTALPDLLKGFPLRAKNQLLANVLDPLLKGALRHLDRTTLAGIVSARLAQCSMSAAQRVYWLACGLMIAPHGYGALLAAHIGKSRTLAVHLGAFLRDRERLPCASDNLPESTLALLIELLAPGSPPERPLGTHWVSPTMQTADEVRAFIDALGGNPSEAARLELERLLTMSTLEPWHKRLRHAAQVQRIARRKACFQRLEVAEVCRTLANRGPANAADLVALADAHLRDLAGKIRDGNTNDYRQYWSLDESNKKLSRSKPENDCRDALLSDLAERLGRLGVDAIKEGYYAEDKRADIRVSFGGAQGFNVPIEIKKDNHSDLWRAIHEQLIERYTRDPGAAGFGIYLVFWFGGNDMPLPQEGKKPRSAAELEERLRQTLSVEESRRIRVCVIDCALRKY</sequence>
<proteinExistence type="predicted"/>
<accession>A0A5S4EQ14</accession>
<reference evidence="1 2" key="1">
    <citation type="submission" date="2019-04" db="EMBL/GenBank/DDBJ databases">
        <title>A novel phosphate-accumulating bacterium identified in bioreactor for phosphate removal from wastewater.</title>
        <authorList>
            <person name="Kotlyarov R.Y."/>
            <person name="Beletsky A.V."/>
            <person name="Kallistova A.Y."/>
            <person name="Dorofeev A.G."/>
            <person name="Nikolaev Y.Y."/>
            <person name="Pimenov N.V."/>
            <person name="Ravin N.V."/>
            <person name="Mardanov A.V."/>
        </authorList>
    </citation>
    <scope>NUCLEOTIDE SEQUENCE [LARGE SCALE GENOMIC DNA]</scope>
    <source>
        <strain evidence="1 2">Bin19</strain>
    </source>
</reference>
<organism evidence="1 2">
    <name type="scientific">Candidatus Accumulibacter phosphatis</name>
    <dbReference type="NCBI Taxonomy" id="327160"/>
    <lineage>
        <taxon>Bacteria</taxon>
        <taxon>Pseudomonadati</taxon>
        <taxon>Pseudomonadota</taxon>
        <taxon>Betaproteobacteria</taxon>
        <taxon>Candidatus Accumulibacter</taxon>
    </lineage>
</organism>
<gene>
    <name evidence="1" type="ORF">ACCUM_3165</name>
</gene>